<dbReference type="InterPro" id="IPR047041">
    <property type="entry name" value="BipA_GTP-bd_dom"/>
</dbReference>
<dbReference type="GO" id="GO:0043022">
    <property type="term" value="F:ribosome binding"/>
    <property type="evidence" value="ECO:0007669"/>
    <property type="project" value="UniProtKB-UniRule"/>
</dbReference>
<dbReference type="PANTHER" id="PTHR42908:SF8">
    <property type="entry name" value="TR-TYPE G DOMAIN-CONTAINING PROTEIN"/>
    <property type="match status" value="1"/>
</dbReference>
<dbReference type="FunFam" id="3.40.50.300:FF:000055">
    <property type="entry name" value="GTP-binding protein TypA"/>
    <property type="match status" value="1"/>
</dbReference>
<keyword evidence="3" id="KW-0547">Nucleotide-binding</keyword>
<gene>
    <name evidence="3" type="primary">bipA</name>
    <name evidence="5" type="ORF">LBBP_00441</name>
</gene>
<dbReference type="SUPFAM" id="SSF50447">
    <property type="entry name" value="Translation proteins"/>
    <property type="match status" value="1"/>
</dbReference>
<evidence type="ECO:0000313" key="5">
    <source>
        <dbReference type="EMBL" id="ALO24796.1"/>
    </source>
</evidence>
<feature type="domain" description="Tr-type G" evidence="4">
    <location>
        <begin position="19"/>
        <end position="214"/>
    </location>
</feature>
<dbReference type="GO" id="GO:0019843">
    <property type="term" value="F:rRNA binding"/>
    <property type="evidence" value="ECO:0007669"/>
    <property type="project" value="UniProtKB-KW"/>
</dbReference>
<dbReference type="InterPro" id="IPR048876">
    <property type="entry name" value="BipA_C"/>
</dbReference>
<dbReference type="Gene3D" id="3.30.70.870">
    <property type="entry name" value="Elongation Factor G (Translational Gtpase), domain 3"/>
    <property type="match status" value="1"/>
</dbReference>
<dbReference type="SUPFAM" id="SSF52540">
    <property type="entry name" value="P-loop containing nucleoside triphosphate hydrolases"/>
    <property type="match status" value="1"/>
</dbReference>
<dbReference type="InterPro" id="IPR031157">
    <property type="entry name" value="G_TR_CS"/>
</dbReference>
<dbReference type="GO" id="GO:0009409">
    <property type="term" value="P:response to cold"/>
    <property type="evidence" value="ECO:0007669"/>
    <property type="project" value="UniProtKB-ARBA"/>
</dbReference>
<dbReference type="Proteomes" id="UP000058857">
    <property type="component" value="Chromosome 1"/>
</dbReference>
<keyword evidence="3" id="KW-0963">Cytoplasm</keyword>
<sequence>MTKKPDLHQGASEIFGLRMEIRNIAIIAHVDHGKTTLLDGILRQTGAVTAKEDGERIMDSNDLEKEKGITIKAKNTAVVYKGTRINVVDTPGHADFGGEVERVLATADSCLLLVDAFDGPMPQTRFVLGKSLQLGHKPILVINKIDRPGARPEAVVDMAFDLFSDLGATDEQLDFPIVYASAKQGWAVYNLSDSPGTNLDPLLDTVLKHVPPVQADTEAPLQFQVTSLDYNDYVGRIAVGKIYAGKMALGMNVIQLAAKKSDTTTPTDTALFRITKLYNFEGLKRNEVNNAEAGDIVAIAGLPDVFIGDTICEPGKPAPRPAIEVEEPTVSMFFMVNNSPFAGKEGKFVTTRNIRERLDRELETNVAMKLEETEDKDRFKVLGRGELHLSVLIETMRREGFEIQVSRPEVILKTNEQGQKLEPYEYLVMDIPDQFTGTIIAELNRRKGELQLMDAHPSGMTRVEFVIPTRGIIGFRGFFISETRGEGVMSSRFLRFDIYKGEIPGRKNGALISMDSGETTAYALWKIQERGELVIGPNTAVYPGMIIGIHSRENDLEVNPVKEKKLSNVRSSGADEAIRLVPPRKFSLEQNIEFLDDDELLEVTPANLRLRKKFLDATMRKRNK</sequence>
<dbReference type="GO" id="GO:0000049">
    <property type="term" value="F:tRNA binding"/>
    <property type="evidence" value="ECO:0007669"/>
    <property type="project" value="UniProtKB-KW"/>
</dbReference>
<dbReference type="InterPro" id="IPR005225">
    <property type="entry name" value="Small_GTP-bd"/>
</dbReference>
<dbReference type="InterPro" id="IPR004161">
    <property type="entry name" value="EFTu-like_2"/>
</dbReference>
<dbReference type="GO" id="GO:0003924">
    <property type="term" value="F:GTPase activity"/>
    <property type="evidence" value="ECO:0007669"/>
    <property type="project" value="UniProtKB-UniRule"/>
</dbReference>
<dbReference type="PROSITE" id="PS00301">
    <property type="entry name" value="G_TR_1"/>
    <property type="match status" value="1"/>
</dbReference>
<comment type="subunit">
    <text evidence="3">Monomer.</text>
</comment>
<evidence type="ECO:0000313" key="6">
    <source>
        <dbReference type="Proteomes" id="UP000058857"/>
    </source>
</evidence>
<dbReference type="InterPro" id="IPR000640">
    <property type="entry name" value="EFG_V-like"/>
</dbReference>
<dbReference type="FunFam" id="2.40.50.250:FF:000001">
    <property type="entry name" value="GTP-binding protein TypA"/>
    <property type="match status" value="1"/>
</dbReference>
<dbReference type="NCBIfam" id="TIGR00231">
    <property type="entry name" value="small_GTP"/>
    <property type="match status" value="1"/>
</dbReference>
<comment type="similarity">
    <text evidence="3">Belongs to the TRAFAC class translation factor GTPase superfamily. Classic translation factor GTPase family. BipA subfamily.</text>
</comment>
<dbReference type="GO" id="GO:0000027">
    <property type="term" value="P:ribosomal large subunit assembly"/>
    <property type="evidence" value="ECO:0007669"/>
    <property type="project" value="UniProtKB-UniRule"/>
</dbReference>
<dbReference type="CDD" id="cd03691">
    <property type="entry name" value="BipA_TypA_II"/>
    <property type="match status" value="1"/>
</dbReference>
<keyword evidence="1 3" id="KW-0342">GTP-binding</keyword>
<dbReference type="PROSITE" id="PS51722">
    <property type="entry name" value="G_TR_2"/>
    <property type="match status" value="1"/>
</dbReference>
<feature type="binding site" evidence="3">
    <location>
        <begin position="143"/>
        <end position="146"/>
    </location>
    <ligand>
        <name>GTP</name>
        <dbReference type="ChEBI" id="CHEBI:37565"/>
    </ligand>
</feature>
<evidence type="ECO:0000256" key="1">
    <source>
        <dbReference type="ARBA" id="ARBA00023134"/>
    </source>
</evidence>
<feature type="binding site" evidence="3">
    <location>
        <begin position="31"/>
        <end position="36"/>
    </location>
    <ligand>
        <name>GTP</name>
        <dbReference type="ChEBI" id="CHEBI:37565"/>
    </ligand>
</feature>
<dbReference type="Pfam" id="PF00679">
    <property type="entry name" value="EFG_C"/>
    <property type="match status" value="1"/>
</dbReference>
<dbReference type="EMBL" id="CP012029">
    <property type="protein sequence ID" value="ALO24796.1"/>
    <property type="molecule type" value="Genomic_DNA"/>
</dbReference>
<evidence type="ECO:0000256" key="2">
    <source>
        <dbReference type="ARBA" id="ARBA00048548"/>
    </source>
</evidence>
<dbReference type="InterPro" id="IPR000795">
    <property type="entry name" value="T_Tr_GTP-bd_dom"/>
</dbReference>
<dbReference type="FunFam" id="2.40.30.10:FF:000016">
    <property type="entry name" value="GTP-binding protein TypA"/>
    <property type="match status" value="1"/>
</dbReference>
<dbReference type="GO" id="GO:0005829">
    <property type="term" value="C:cytosol"/>
    <property type="evidence" value="ECO:0007669"/>
    <property type="project" value="TreeGrafter"/>
</dbReference>
<name>A0A0S2IM98_LEPBO</name>
<keyword evidence="3" id="KW-0694">RNA-binding</keyword>
<dbReference type="Gene3D" id="2.40.50.250">
    <property type="entry name" value="bipa protein"/>
    <property type="match status" value="1"/>
</dbReference>
<dbReference type="FunFam" id="3.30.70.240:FF:000002">
    <property type="entry name" value="GTP-binding protein TypA"/>
    <property type="match status" value="1"/>
</dbReference>
<dbReference type="SUPFAM" id="SSF54980">
    <property type="entry name" value="EF-G C-terminal domain-like"/>
    <property type="match status" value="2"/>
</dbReference>
<proteinExistence type="inferred from homology"/>
<dbReference type="GO" id="GO:1990904">
    <property type="term" value="C:ribonucleoprotein complex"/>
    <property type="evidence" value="ECO:0007669"/>
    <property type="project" value="TreeGrafter"/>
</dbReference>
<keyword evidence="3" id="KW-0690">Ribosome biogenesis</keyword>
<dbReference type="Pfam" id="PF21018">
    <property type="entry name" value="BipA_C"/>
    <property type="match status" value="1"/>
</dbReference>
<dbReference type="InterPro" id="IPR035647">
    <property type="entry name" value="EFG_III/V"/>
</dbReference>
<keyword evidence="3" id="KW-0378">Hydrolase</keyword>
<evidence type="ECO:0000256" key="3">
    <source>
        <dbReference type="HAMAP-Rule" id="MF_00849"/>
    </source>
</evidence>
<dbReference type="GO" id="GO:0010467">
    <property type="term" value="P:gene expression"/>
    <property type="evidence" value="ECO:0007669"/>
    <property type="project" value="UniProtKB-ARBA"/>
</dbReference>
<reference evidence="5 6" key="1">
    <citation type="journal article" date="2015" name="PLoS Negl. Trop. Dis.">
        <title>Distribution of Plasmids in Distinct Leptospira Pathogenic Species.</title>
        <authorList>
            <person name="Wang Y."/>
            <person name="Zhuang X."/>
            <person name="Zhong Y."/>
            <person name="Zhang C."/>
            <person name="Zhang Y."/>
            <person name="Zeng L."/>
            <person name="Zhu Y."/>
            <person name="He P."/>
            <person name="Dong K."/>
            <person name="Pal U."/>
            <person name="Guo X."/>
            <person name="Qin J."/>
        </authorList>
    </citation>
    <scope>NUCLEOTIDE SEQUENCE [LARGE SCALE GENOMIC DNA]</scope>
    <source>
        <strain evidence="5 6">56604</strain>
    </source>
</reference>
<dbReference type="InterPro" id="IPR042116">
    <property type="entry name" value="TypA/BipA_C"/>
</dbReference>
<dbReference type="InterPro" id="IPR035651">
    <property type="entry name" value="BipA_V"/>
</dbReference>
<dbReference type="Pfam" id="PF03144">
    <property type="entry name" value="GTP_EFTU_D2"/>
    <property type="match status" value="1"/>
</dbReference>
<dbReference type="EC" id="3.6.5.-" evidence="3"/>
<dbReference type="InterPro" id="IPR009000">
    <property type="entry name" value="Transl_B-barrel_sf"/>
</dbReference>
<keyword evidence="3" id="KW-0699">rRNA-binding</keyword>
<dbReference type="InterPro" id="IPR047042">
    <property type="entry name" value="BipA_II"/>
</dbReference>
<protein>
    <recommendedName>
        <fullName evidence="3">Large ribosomal subunit assembly factor BipA</fullName>
        <ecNumber evidence="3">3.6.5.-</ecNumber>
    </recommendedName>
    <alternativeName>
        <fullName evidence="3">GTP-binding protein BipA</fullName>
    </alternativeName>
</protein>
<dbReference type="Pfam" id="PF00009">
    <property type="entry name" value="GTP_EFTU"/>
    <property type="match status" value="1"/>
</dbReference>
<dbReference type="InterPro" id="IPR047043">
    <property type="entry name" value="BipA_III"/>
</dbReference>
<dbReference type="CDD" id="cd03710">
    <property type="entry name" value="BipA_TypA_C"/>
    <property type="match status" value="1"/>
</dbReference>
<dbReference type="PRINTS" id="PR00315">
    <property type="entry name" value="ELONGATNFCT"/>
</dbReference>
<comment type="catalytic activity">
    <reaction evidence="2 3">
        <text>GTP + H2O = GDP + phosphate + H(+)</text>
        <dbReference type="Rhea" id="RHEA:19669"/>
        <dbReference type="ChEBI" id="CHEBI:15377"/>
        <dbReference type="ChEBI" id="CHEBI:15378"/>
        <dbReference type="ChEBI" id="CHEBI:37565"/>
        <dbReference type="ChEBI" id="CHEBI:43474"/>
        <dbReference type="ChEBI" id="CHEBI:58189"/>
    </reaction>
</comment>
<dbReference type="InterPro" id="IPR027417">
    <property type="entry name" value="P-loop_NTPase"/>
</dbReference>
<dbReference type="HAMAP" id="MF_00849">
    <property type="entry name" value="BipA"/>
    <property type="match status" value="1"/>
</dbReference>
<dbReference type="Gene3D" id="3.40.50.300">
    <property type="entry name" value="P-loop containing nucleotide triphosphate hydrolases"/>
    <property type="match status" value="1"/>
</dbReference>
<accession>A0A0S2IM98</accession>
<dbReference type="FunFam" id="3.30.70.870:FF:000003">
    <property type="entry name" value="GTP-binding protein TypA"/>
    <property type="match status" value="1"/>
</dbReference>
<dbReference type="CDD" id="cd16263">
    <property type="entry name" value="BipA_III"/>
    <property type="match status" value="1"/>
</dbReference>
<dbReference type="GO" id="GO:0005525">
    <property type="term" value="F:GTP binding"/>
    <property type="evidence" value="ECO:0007669"/>
    <property type="project" value="UniProtKB-UniRule"/>
</dbReference>
<dbReference type="Gene3D" id="3.30.70.240">
    <property type="match status" value="1"/>
</dbReference>
<comment type="subcellular location">
    <subcellularLocation>
        <location evidence="3">Cytoplasm</location>
    </subcellularLocation>
    <text evidence="3">Binds to ribosomes.</text>
</comment>
<dbReference type="InterPro" id="IPR006298">
    <property type="entry name" value="BipA"/>
</dbReference>
<dbReference type="NCBIfam" id="TIGR01394">
    <property type="entry name" value="TypA_BipA"/>
    <property type="match status" value="1"/>
</dbReference>
<evidence type="ECO:0000259" key="4">
    <source>
        <dbReference type="PROSITE" id="PS51722"/>
    </source>
</evidence>
<dbReference type="AlphaFoldDB" id="A0A0S2IM98"/>
<dbReference type="Gene3D" id="2.40.30.10">
    <property type="entry name" value="Translation factors"/>
    <property type="match status" value="1"/>
</dbReference>
<dbReference type="PANTHER" id="PTHR42908">
    <property type="entry name" value="TRANSLATION ELONGATION FACTOR-RELATED"/>
    <property type="match status" value="1"/>
</dbReference>
<dbReference type="PATRIC" id="fig|280505.15.peg.434"/>
<dbReference type="CDD" id="cd01891">
    <property type="entry name" value="TypA_BipA"/>
    <property type="match status" value="1"/>
</dbReference>
<comment type="function">
    <text evidence="3">A 50S ribosomal subunit assembly protein with GTPase activity, required for 50S subunit assembly at low temperatures, may also play a role in translation. Binds GTP and analogs. Binds the 70S ribosome between the 30S and 50S subunits, in a similar position as ribosome-bound EF-G; it contacts a number of ribosomal proteins, both rRNAs and the A-site tRNA.</text>
</comment>
<organism evidence="5">
    <name type="scientific">Leptospira borgpetersenii serovar Ballum</name>
    <dbReference type="NCBI Taxonomy" id="280505"/>
    <lineage>
        <taxon>Bacteria</taxon>
        <taxon>Pseudomonadati</taxon>
        <taxon>Spirochaetota</taxon>
        <taxon>Spirochaetia</taxon>
        <taxon>Leptospirales</taxon>
        <taxon>Leptospiraceae</taxon>
        <taxon>Leptospira</taxon>
    </lineage>
</organism>
<keyword evidence="3" id="KW-0820">tRNA-binding</keyword>